<dbReference type="SUPFAM" id="SSF54001">
    <property type="entry name" value="Cysteine proteinases"/>
    <property type="match status" value="1"/>
</dbReference>
<proteinExistence type="predicted"/>
<evidence type="ECO:0008006" key="3">
    <source>
        <dbReference type="Google" id="ProtNLM"/>
    </source>
</evidence>
<organism evidence="1 2">
    <name type="scientific">Olleya marilimosa</name>
    <dbReference type="NCBI Taxonomy" id="272164"/>
    <lineage>
        <taxon>Bacteria</taxon>
        <taxon>Pseudomonadati</taxon>
        <taxon>Bacteroidota</taxon>
        <taxon>Flavobacteriia</taxon>
        <taxon>Flavobacteriales</taxon>
        <taxon>Flavobacteriaceae</taxon>
    </lineage>
</organism>
<dbReference type="Gene3D" id="3.90.1720.10">
    <property type="entry name" value="endopeptidase domain like (from Nostoc punctiforme)"/>
    <property type="match status" value="1"/>
</dbReference>
<gene>
    <name evidence="1" type="ORF">IEG06_02115</name>
</gene>
<dbReference type="InterPro" id="IPR024453">
    <property type="entry name" value="Peptidase_C92"/>
</dbReference>
<dbReference type="EMBL" id="JACXXH010000001">
    <property type="protein sequence ID" value="MBD3862229.1"/>
    <property type="molecule type" value="Genomic_DNA"/>
</dbReference>
<dbReference type="PROSITE" id="PS51257">
    <property type="entry name" value="PROKAR_LIPOPROTEIN"/>
    <property type="match status" value="1"/>
</dbReference>
<reference evidence="1 2" key="1">
    <citation type="submission" date="2020-09" db="EMBL/GenBank/DDBJ databases">
        <title>Bacillus nautilus sp. nov., Chryseoglobus crepusculi sp. nov, and Psychrobacter noctis sp. nov., isolated from deep-sea sponges from the equatorial Atlantic.</title>
        <authorList>
            <person name="Stennett H.L."/>
            <person name="Williams S.E."/>
        </authorList>
    </citation>
    <scope>NUCLEOTIDE SEQUENCE [LARGE SCALE GENOMIC DNA]</scope>
    <source>
        <strain evidence="1 2">28M-24</strain>
    </source>
</reference>
<dbReference type="Pfam" id="PF05708">
    <property type="entry name" value="Peptidase_C92"/>
    <property type="match status" value="1"/>
</dbReference>
<dbReference type="InterPro" id="IPR038765">
    <property type="entry name" value="Papain-like_cys_pep_sf"/>
</dbReference>
<keyword evidence="2" id="KW-1185">Reference proteome</keyword>
<sequence>MNHFLQRISYIVLLSCVLLGCNKKTNNSFELKEGDLLFQNTGSDDIDNAIKDVTATASAKNYSHVGMAMQKDNKWFVVEAIPKQGVCITPIANFLERNKNKFNKSQTTVARLDNYYKPYLKTAIQYGINKVNTPYDDIFLWDDTSYYCSELVYKMFSTQNLPKDSIPFLTHPMTFNDSSGKPLTSWVKYYKARNQSIPEGIEGTNPNLMASSNHITFIHDYEND</sequence>
<dbReference type="RefSeq" id="WP_191098865.1">
    <property type="nucleotide sequence ID" value="NZ_JACXXF010000001.1"/>
</dbReference>
<dbReference type="Proteomes" id="UP000627521">
    <property type="component" value="Unassembled WGS sequence"/>
</dbReference>
<evidence type="ECO:0000313" key="2">
    <source>
        <dbReference type="Proteomes" id="UP000627521"/>
    </source>
</evidence>
<evidence type="ECO:0000313" key="1">
    <source>
        <dbReference type="EMBL" id="MBD3862229.1"/>
    </source>
</evidence>
<name>A0ABR8LTC8_9FLAO</name>
<comment type="caution">
    <text evidence="1">The sequence shown here is derived from an EMBL/GenBank/DDBJ whole genome shotgun (WGS) entry which is preliminary data.</text>
</comment>
<accession>A0ABR8LTC8</accession>
<protein>
    <recommendedName>
        <fullName evidence="3">Permuted papain-like amidase enzyme, YaeF/YiiX, C92 family</fullName>
    </recommendedName>
</protein>